<keyword evidence="2" id="KW-1185">Reference proteome</keyword>
<protein>
    <submittedName>
        <fullName evidence="1">Uncharacterized protein</fullName>
    </submittedName>
</protein>
<dbReference type="AlphaFoldDB" id="A0AAE0Y3K8"/>
<reference evidence="1" key="1">
    <citation type="journal article" date="2023" name="G3 (Bethesda)">
        <title>A reference genome for the long-term kleptoplast-retaining sea slug Elysia crispata morphotype clarki.</title>
        <authorList>
            <person name="Eastman K.E."/>
            <person name="Pendleton A.L."/>
            <person name="Shaikh M.A."/>
            <person name="Suttiyut T."/>
            <person name="Ogas R."/>
            <person name="Tomko P."/>
            <person name="Gavelis G."/>
            <person name="Widhalm J.R."/>
            <person name="Wisecaver J.H."/>
        </authorList>
    </citation>
    <scope>NUCLEOTIDE SEQUENCE</scope>
    <source>
        <strain evidence="1">ECLA1</strain>
    </source>
</reference>
<proteinExistence type="predicted"/>
<comment type="caution">
    <text evidence="1">The sequence shown here is derived from an EMBL/GenBank/DDBJ whole genome shotgun (WGS) entry which is preliminary data.</text>
</comment>
<accession>A0AAE0Y3K8</accession>
<evidence type="ECO:0000313" key="2">
    <source>
        <dbReference type="Proteomes" id="UP001283361"/>
    </source>
</evidence>
<dbReference type="EMBL" id="JAWDGP010007018">
    <property type="protein sequence ID" value="KAK3731311.1"/>
    <property type="molecule type" value="Genomic_DNA"/>
</dbReference>
<gene>
    <name evidence="1" type="ORF">RRG08_025853</name>
</gene>
<dbReference type="Proteomes" id="UP001283361">
    <property type="component" value="Unassembled WGS sequence"/>
</dbReference>
<sequence length="99" mass="11326">MRYEALALCVVWIVTGHSRPNRLVKPNKNMNMEYIPRLNISNQVATKISFTRSGCKWIGPSAREEVGSLCHKIAGRIFKTEPGSFVFHSLWLDFGTWET</sequence>
<name>A0AAE0Y3K8_9GAST</name>
<evidence type="ECO:0000313" key="1">
    <source>
        <dbReference type="EMBL" id="KAK3731311.1"/>
    </source>
</evidence>
<organism evidence="1 2">
    <name type="scientific">Elysia crispata</name>
    <name type="common">lettuce slug</name>
    <dbReference type="NCBI Taxonomy" id="231223"/>
    <lineage>
        <taxon>Eukaryota</taxon>
        <taxon>Metazoa</taxon>
        <taxon>Spiralia</taxon>
        <taxon>Lophotrochozoa</taxon>
        <taxon>Mollusca</taxon>
        <taxon>Gastropoda</taxon>
        <taxon>Heterobranchia</taxon>
        <taxon>Euthyneura</taxon>
        <taxon>Panpulmonata</taxon>
        <taxon>Sacoglossa</taxon>
        <taxon>Placobranchoidea</taxon>
        <taxon>Plakobranchidae</taxon>
        <taxon>Elysia</taxon>
    </lineage>
</organism>